<evidence type="ECO:0000256" key="4">
    <source>
        <dbReference type="ARBA" id="ARBA00004569"/>
    </source>
</evidence>
<sequence length="381" mass="43898">MQSDEIFRALLSIEKMIQGPEFETWRKQFVDRNLEHFSFEDENKLIYTDIHKEYEEGIEKLIEQSLPPGTGMEGLMEALPAYLESSEAHREETARTVKLLLEIGDFKDFREMMLYAKRQKEEEGESGTDQSLSSLSGGGSVFEVDGLIEMCGLLADTGANEDGWVTVYQNKWMRIDKKPVDEKLKRHKNEIFLRGVMTLDLTYKECLDMFLFFGDRRREWDTNYRGYELPMGGDVVDDDDVVIRSKLDFGTLMHMVGIPRSLLVKYVRRWDFPRQGSVSTAMVPWDEKKNAFDDKNKVLSLKTNTIMPHPELPDKSLITTLEINKLGGMPKWALNILMTATAPQLVKGLEQRYIAKIRKSGKTVDMTPEGRKKRAKGAETW</sequence>
<dbReference type="PaxDb" id="55529-EKX54916"/>
<keyword evidence="8" id="KW-0969">Cilium</keyword>
<evidence type="ECO:0000256" key="1">
    <source>
        <dbReference type="ARBA" id="ARBA00004120"/>
    </source>
</evidence>
<evidence type="ECO:0000256" key="5">
    <source>
        <dbReference type="ARBA" id="ARBA00009880"/>
    </source>
</evidence>
<dbReference type="AlphaFoldDB" id="L1K264"/>
<evidence type="ECO:0000256" key="8">
    <source>
        <dbReference type="ARBA" id="ARBA00023069"/>
    </source>
</evidence>
<dbReference type="RefSeq" id="XP_005841896.1">
    <property type="nucleotide sequence ID" value="XM_005841839.1"/>
</dbReference>
<dbReference type="InterPro" id="IPR023379">
    <property type="entry name" value="BART_dom"/>
</dbReference>
<evidence type="ECO:0000256" key="6">
    <source>
        <dbReference type="ARBA" id="ARBA00014849"/>
    </source>
</evidence>
<feature type="domain" description="BART" evidence="13">
    <location>
        <begin position="12"/>
        <end position="121"/>
    </location>
</feature>
<evidence type="ECO:0000259" key="13">
    <source>
        <dbReference type="Pfam" id="PF11527"/>
    </source>
</evidence>
<dbReference type="Proteomes" id="UP000011087">
    <property type="component" value="Unassembled WGS sequence"/>
</dbReference>
<comment type="subcellular location">
    <subcellularLocation>
        <location evidence="1">Cytoplasm</location>
        <location evidence="1">Cytoskeleton</location>
        <location evidence="1">Cilium basal body</location>
    </subcellularLocation>
    <subcellularLocation>
        <location evidence="3">Cytoplasm</location>
        <location evidence="3">Cytoskeleton</location>
        <location evidence="3">Microtubule organizing center</location>
        <location evidence="3">Centrosome</location>
    </subcellularLocation>
    <subcellularLocation>
        <location evidence="4">Mitochondrion intermembrane space</location>
    </subcellularLocation>
    <subcellularLocation>
        <location evidence="2">Nucleus</location>
    </subcellularLocation>
</comment>
<keyword evidence="16" id="KW-1185">Reference proteome</keyword>
<dbReference type="KEGG" id="gtt:GUITHDRAFT_131896"/>
<organism evidence="14">
    <name type="scientific">Guillardia theta (strain CCMP2712)</name>
    <name type="common">Cryptophyte</name>
    <dbReference type="NCBI Taxonomy" id="905079"/>
    <lineage>
        <taxon>Eukaryota</taxon>
        <taxon>Cryptophyceae</taxon>
        <taxon>Pyrenomonadales</taxon>
        <taxon>Geminigeraceae</taxon>
        <taxon>Guillardia</taxon>
    </lineage>
</organism>
<keyword evidence="7" id="KW-0963">Cytoplasm</keyword>
<dbReference type="OMA" id="NAWMRID"/>
<comment type="similarity">
    <text evidence="5">Belongs to the ARL2BP family.</text>
</comment>
<gene>
    <name evidence="14" type="ORF">GUITHDRAFT_131896</name>
</gene>
<dbReference type="InterPro" id="IPR023393">
    <property type="entry name" value="START-like_dom_sf"/>
</dbReference>
<dbReference type="GeneID" id="17311450"/>
<evidence type="ECO:0000256" key="10">
    <source>
        <dbReference type="ARBA" id="ARBA00023212"/>
    </source>
</evidence>
<dbReference type="SUPFAM" id="SSF55961">
    <property type="entry name" value="Bet v1-like"/>
    <property type="match status" value="1"/>
</dbReference>
<evidence type="ECO:0000256" key="9">
    <source>
        <dbReference type="ARBA" id="ARBA00023128"/>
    </source>
</evidence>
<dbReference type="InterPro" id="IPR038849">
    <property type="entry name" value="ARL2BP"/>
</dbReference>
<keyword evidence="12" id="KW-0966">Cell projection</keyword>
<dbReference type="STRING" id="905079.L1K264"/>
<reference evidence="16" key="2">
    <citation type="submission" date="2012-11" db="EMBL/GenBank/DDBJ databases">
        <authorList>
            <person name="Kuo A."/>
            <person name="Curtis B.A."/>
            <person name="Tanifuji G."/>
            <person name="Burki F."/>
            <person name="Gruber A."/>
            <person name="Irimia M."/>
            <person name="Maruyama S."/>
            <person name="Arias M.C."/>
            <person name="Ball S.G."/>
            <person name="Gile G.H."/>
            <person name="Hirakawa Y."/>
            <person name="Hopkins J.F."/>
            <person name="Rensing S.A."/>
            <person name="Schmutz J."/>
            <person name="Symeonidi A."/>
            <person name="Elias M."/>
            <person name="Eveleigh R.J."/>
            <person name="Herman E.K."/>
            <person name="Klute M.J."/>
            <person name="Nakayama T."/>
            <person name="Obornik M."/>
            <person name="Reyes-Prieto A."/>
            <person name="Armbrust E.V."/>
            <person name="Aves S.J."/>
            <person name="Beiko R.G."/>
            <person name="Coutinho P."/>
            <person name="Dacks J.B."/>
            <person name="Durnford D.G."/>
            <person name="Fast N.M."/>
            <person name="Green B.R."/>
            <person name="Grisdale C."/>
            <person name="Hempe F."/>
            <person name="Henrissat B."/>
            <person name="Hoppner M.P."/>
            <person name="Ishida K.-I."/>
            <person name="Kim E."/>
            <person name="Koreny L."/>
            <person name="Kroth P.G."/>
            <person name="Liu Y."/>
            <person name="Malik S.-B."/>
            <person name="Maier U.G."/>
            <person name="McRose D."/>
            <person name="Mock T."/>
            <person name="Neilson J.A."/>
            <person name="Onodera N.T."/>
            <person name="Poole A.M."/>
            <person name="Pritham E.J."/>
            <person name="Richards T.A."/>
            <person name="Rocap G."/>
            <person name="Roy S.W."/>
            <person name="Sarai C."/>
            <person name="Schaack S."/>
            <person name="Shirato S."/>
            <person name="Slamovits C.H."/>
            <person name="Spencer D.F."/>
            <person name="Suzuki S."/>
            <person name="Worden A.Z."/>
            <person name="Zauner S."/>
            <person name="Barry K."/>
            <person name="Bell C."/>
            <person name="Bharti A.K."/>
            <person name="Crow J.A."/>
            <person name="Grimwood J."/>
            <person name="Kramer R."/>
            <person name="Lindquist E."/>
            <person name="Lucas S."/>
            <person name="Salamov A."/>
            <person name="McFadden G.I."/>
            <person name="Lane C.E."/>
            <person name="Keeling P.J."/>
            <person name="Gray M.W."/>
            <person name="Grigoriev I.V."/>
            <person name="Archibald J.M."/>
        </authorList>
    </citation>
    <scope>NUCLEOTIDE SEQUENCE</scope>
    <source>
        <strain evidence="16">CCMP2712</strain>
    </source>
</reference>
<dbReference type="Pfam" id="PF11527">
    <property type="entry name" value="ARL2_Bind_BART"/>
    <property type="match status" value="1"/>
</dbReference>
<dbReference type="Gene3D" id="1.20.1520.10">
    <property type="entry name" value="ADP-ribosylation factor-like 2-binding protein, domain"/>
    <property type="match status" value="1"/>
</dbReference>
<evidence type="ECO:0000313" key="14">
    <source>
        <dbReference type="EMBL" id="EKX54916.1"/>
    </source>
</evidence>
<evidence type="ECO:0000256" key="11">
    <source>
        <dbReference type="ARBA" id="ARBA00023242"/>
    </source>
</evidence>
<dbReference type="GO" id="GO:0005634">
    <property type="term" value="C:nucleus"/>
    <property type="evidence" value="ECO:0007669"/>
    <property type="project" value="UniProtKB-SubCell"/>
</dbReference>
<evidence type="ECO:0000256" key="7">
    <source>
        <dbReference type="ARBA" id="ARBA00022490"/>
    </source>
</evidence>
<keyword evidence="9" id="KW-0496">Mitochondrion</keyword>
<dbReference type="Gene3D" id="3.30.530.20">
    <property type="match status" value="1"/>
</dbReference>
<keyword evidence="10" id="KW-0206">Cytoskeleton</keyword>
<dbReference type="EnsemblProtists" id="EKX54916">
    <property type="protein sequence ID" value="EKX54916"/>
    <property type="gene ID" value="GUITHDRAFT_131896"/>
</dbReference>
<protein>
    <recommendedName>
        <fullName evidence="6">ADP-ribosylation factor-like protein 2-binding protein</fullName>
    </recommendedName>
</protein>
<accession>L1K264</accession>
<evidence type="ECO:0000313" key="15">
    <source>
        <dbReference type="EnsemblProtists" id="EKX54916"/>
    </source>
</evidence>
<evidence type="ECO:0000256" key="3">
    <source>
        <dbReference type="ARBA" id="ARBA00004300"/>
    </source>
</evidence>
<reference evidence="15" key="3">
    <citation type="submission" date="2016-03" db="UniProtKB">
        <authorList>
            <consortium name="EnsemblProtists"/>
        </authorList>
    </citation>
    <scope>IDENTIFICATION</scope>
</reference>
<dbReference type="HOGENOM" id="CLU_726558_0_0_1"/>
<proteinExistence type="inferred from homology"/>
<evidence type="ECO:0000313" key="16">
    <source>
        <dbReference type="Proteomes" id="UP000011087"/>
    </source>
</evidence>
<dbReference type="GO" id="GO:0005758">
    <property type="term" value="C:mitochondrial intermembrane space"/>
    <property type="evidence" value="ECO:0007669"/>
    <property type="project" value="UniProtKB-SubCell"/>
</dbReference>
<dbReference type="EMBL" id="JH992966">
    <property type="protein sequence ID" value="EKX54916.1"/>
    <property type="molecule type" value="Genomic_DNA"/>
</dbReference>
<dbReference type="GO" id="GO:0051457">
    <property type="term" value="P:maintenance of protein location in nucleus"/>
    <property type="evidence" value="ECO:0007669"/>
    <property type="project" value="TreeGrafter"/>
</dbReference>
<dbReference type="GO" id="GO:0005813">
    <property type="term" value="C:centrosome"/>
    <property type="evidence" value="ECO:0007669"/>
    <property type="project" value="UniProtKB-SubCell"/>
</dbReference>
<evidence type="ECO:0000256" key="2">
    <source>
        <dbReference type="ARBA" id="ARBA00004123"/>
    </source>
</evidence>
<dbReference type="OrthoDB" id="302784at2759"/>
<dbReference type="PANTHER" id="PTHR15487:SF4">
    <property type="entry name" value="ADP-RIBOSYLATION FACTOR-LIKE PROTEIN 2-BINDING PROTEIN"/>
    <property type="match status" value="1"/>
</dbReference>
<keyword evidence="11" id="KW-0539">Nucleus</keyword>
<dbReference type="PANTHER" id="PTHR15487">
    <property type="entry name" value="ADP-RIBOSYLATION FACTOR-LIKE PROTEIN 2-BINDING PROTEIN"/>
    <property type="match status" value="1"/>
</dbReference>
<name>L1K264_GUITC</name>
<dbReference type="InterPro" id="IPR042541">
    <property type="entry name" value="BART_sf"/>
</dbReference>
<reference evidence="14 16" key="1">
    <citation type="journal article" date="2012" name="Nature">
        <title>Algal genomes reveal evolutionary mosaicism and the fate of nucleomorphs.</title>
        <authorList>
            <consortium name="DOE Joint Genome Institute"/>
            <person name="Curtis B.A."/>
            <person name="Tanifuji G."/>
            <person name="Burki F."/>
            <person name="Gruber A."/>
            <person name="Irimia M."/>
            <person name="Maruyama S."/>
            <person name="Arias M.C."/>
            <person name="Ball S.G."/>
            <person name="Gile G.H."/>
            <person name="Hirakawa Y."/>
            <person name="Hopkins J.F."/>
            <person name="Kuo A."/>
            <person name="Rensing S.A."/>
            <person name="Schmutz J."/>
            <person name="Symeonidi A."/>
            <person name="Elias M."/>
            <person name="Eveleigh R.J."/>
            <person name="Herman E.K."/>
            <person name="Klute M.J."/>
            <person name="Nakayama T."/>
            <person name="Obornik M."/>
            <person name="Reyes-Prieto A."/>
            <person name="Armbrust E.V."/>
            <person name="Aves S.J."/>
            <person name="Beiko R.G."/>
            <person name="Coutinho P."/>
            <person name="Dacks J.B."/>
            <person name="Durnford D.G."/>
            <person name="Fast N.M."/>
            <person name="Green B.R."/>
            <person name="Grisdale C.J."/>
            <person name="Hempel F."/>
            <person name="Henrissat B."/>
            <person name="Hoppner M.P."/>
            <person name="Ishida K."/>
            <person name="Kim E."/>
            <person name="Koreny L."/>
            <person name="Kroth P.G."/>
            <person name="Liu Y."/>
            <person name="Malik S.B."/>
            <person name="Maier U.G."/>
            <person name="McRose D."/>
            <person name="Mock T."/>
            <person name="Neilson J.A."/>
            <person name="Onodera N.T."/>
            <person name="Poole A.M."/>
            <person name="Pritham E.J."/>
            <person name="Richards T.A."/>
            <person name="Rocap G."/>
            <person name="Roy S.W."/>
            <person name="Sarai C."/>
            <person name="Schaack S."/>
            <person name="Shirato S."/>
            <person name="Slamovits C.H."/>
            <person name="Spencer D.F."/>
            <person name="Suzuki S."/>
            <person name="Worden A.Z."/>
            <person name="Zauner S."/>
            <person name="Barry K."/>
            <person name="Bell C."/>
            <person name="Bharti A.K."/>
            <person name="Crow J.A."/>
            <person name="Grimwood J."/>
            <person name="Kramer R."/>
            <person name="Lindquist E."/>
            <person name="Lucas S."/>
            <person name="Salamov A."/>
            <person name="McFadden G.I."/>
            <person name="Lane C.E."/>
            <person name="Keeling P.J."/>
            <person name="Gray M.W."/>
            <person name="Grigoriev I.V."/>
            <person name="Archibald J.M."/>
        </authorList>
    </citation>
    <scope>NUCLEOTIDE SEQUENCE</scope>
    <source>
        <strain evidence="14 16">CCMP2712</strain>
    </source>
</reference>
<evidence type="ECO:0000256" key="12">
    <source>
        <dbReference type="ARBA" id="ARBA00023273"/>
    </source>
</evidence>